<organism evidence="1 2">
    <name type="scientific">Candidatus Argoarchaeum ethanivorans</name>
    <dbReference type="NCBI Taxonomy" id="2608793"/>
    <lineage>
        <taxon>Archaea</taxon>
        <taxon>Methanobacteriati</taxon>
        <taxon>Methanobacteriota</taxon>
        <taxon>Stenosarchaea group</taxon>
        <taxon>Methanomicrobia</taxon>
        <taxon>Methanosarcinales</taxon>
        <taxon>Methanosarcinales incertae sedis</taxon>
        <taxon>GOM Arc I cluster</taxon>
        <taxon>Candidatus Argoarchaeum</taxon>
    </lineage>
</organism>
<reference evidence="1" key="1">
    <citation type="submission" date="2020-10" db="EMBL/GenBank/DDBJ databases">
        <authorList>
            <person name="Hahn C.J."/>
            <person name="Laso-Perez R."/>
            <person name="Vulcano F."/>
            <person name="Vaziourakis K.-M."/>
            <person name="Stokke R."/>
            <person name="Steen I.H."/>
            <person name="Teske A."/>
            <person name="Boetius A."/>
            <person name="Liebeke M."/>
            <person name="Amann R."/>
            <person name="Knittel K."/>
        </authorList>
    </citation>
    <scope>NUCLEOTIDE SEQUENCE</scope>
    <source>
        <strain evidence="1">Gfbio:e3339647-f889-4370-9287-4fb5cb688e4c:AG392J18_GoMArc1</strain>
    </source>
</reference>
<name>A0A811T5N0_9EURY</name>
<protein>
    <recommendedName>
        <fullName evidence="3">Type I-D CRISPR-associated protein Cas5/Csc1</fullName>
    </recommendedName>
</protein>
<gene>
    <name evidence="1" type="ORF">LAKADJCE_00068</name>
</gene>
<dbReference type="AlphaFoldDB" id="A0A811T5N0"/>
<dbReference type="InterPro" id="IPR017576">
    <property type="entry name" value="CRISPR-assoc_prot_Csc1"/>
</dbReference>
<accession>A0A811T5N0</accession>
<comment type="caution">
    <text evidence="1">The sequence shown here is derived from an EMBL/GenBank/DDBJ whole genome shotgun (WGS) entry which is preliminary data.</text>
</comment>
<dbReference type="Proteomes" id="UP000612009">
    <property type="component" value="Unassembled WGS sequence"/>
</dbReference>
<dbReference type="EMBL" id="CAJHIR010000003">
    <property type="protein sequence ID" value="CAD6491198.1"/>
    <property type="molecule type" value="Genomic_DNA"/>
</dbReference>
<evidence type="ECO:0000313" key="1">
    <source>
        <dbReference type="EMBL" id="CAD6491198.1"/>
    </source>
</evidence>
<sequence length="246" mass="28061">MIIVEVTTYRATLYSPLFYSSSEGVLISADQILGSTALTYSLAYNLGLLKKHYFLFGDAAVNHRYQELADIGLFVTDGKPIDVNYKEETFKSTEYLSERSLTVSKGDKNCMGIFRRADPSGMSSDSPPLINRVRRYIGLAPGSTFEFTVWSKEPLPDDIFLTVGIRRSGELRLRKTELADRVHLNLYMLKEVYGIGEQHTDDEQITLFDIYNASGKFVRGSDYRKQHFLDVDFKFVDDKIIPSIFR</sequence>
<evidence type="ECO:0008006" key="3">
    <source>
        <dbReference type="Google" id="ProtNLM"/>
    </source>
</evidence>
<evidence type="ECO:0000313" key="2">
    <source>
        <dbReference type="Proteomes" id="UP000612009"/>
    </source>
</evidence>
<dbReference type="Pfam" id="PF26241">
    <property type="entry name" value="Cas_Csc1"/>
    <property type="match status" value="1"/>
</dbReference>
<proteinExistence type="predicted"/>